<proteinExistence type="predicted"/>
<accession>A0A3S0XFL2</accession>
<dbReference type="Gene3D" id="3.40.50.1820">
    <property type="entry name" value="alpha/beta hydrolase"/>
    <property type="match status" value="1"/>
</dbReference>
<keyword evidence="1 3" id="KW-0378">Hydrolase</keyword>
<evidence type="ECO:0000256" key="1">
    <source>
        <dbReference type="ARBA" id="ARBA00022801"/>
    </source>
</evidence>
<dbReference type="PANTHER" id="PTHR43798:SF31">
    <property type="entry name" value="AB HYDROLASE SUPERFAMILY PROTEIN YCLE"/>
    <property type="match status" value="1"/>
</dbReference>
<sequence>MNKTIEVDGFKLGYTTVGEGKPLLVIGSHVYYPRTFSGSLYKHFKFIFMDHRGFGQATKPYNPQDFSLQKLIADIEAMRKHLQLEQLLLLGHSGHAYFALEYAKQFPERVSHLILLAVSPDAKLSSVEAANRGFEESVCPWRKYLLAQRLAILEEEIKAKTRPEFIARLLAFSPMLWYQADYDATPLWEGVHIIPEMFAEVWGKCFPTLDITKNLDVLQCPIFLGLGRYDYWNPPYFWEAVRDRFSRLTIRVFEQSGHTPQLEEPELFNKILLDWVIQSV</sequence>
<evidence type="ECO:0000313" key="4">
    <source>
        <dbReference type="Proteomes" id="UP000288012"/>
    </source>
</evidence>
<reference evidence="3 4" key="1">
    <citation type="submission" date="2018-12" db="EMBL/GenBank/DDBJ databases">
        <title>Legionella sp,whole genome shotgun sequence.</title>
        <authorList>
            <person name="Wu H."/>
        </authorList>
    </citation>
    <scope>NUCLEOTIDE SEQUENCE [LARGE SCALE GENOMIC DNA]</scope>
    <source>
        <strain evidence="4">km714</strain>
    </source>
</reference>
<dbReference type="InterPro" id="IPR029058">
    <property type="entry name" value="AB_hydrolase_fold"/>
</dbReference>
<dbReference type="InterPro" id="IPR000073">
    <property type="entry name" value="AB_hydrolase_1"/>
</dbReference>
<dbReference type="SUPFAM" id="SSF53474">
    <property type="entry name" value="alpha/beta-Hydrolases"/>
    <property type="match status" value="1"/>
</dbReference>
<comment type="caution">
    <text evidence="3">The sequence shown here is derived from an EMBL/GenBank/DDBJ whole genome shotgun (WGS) entry which is preliminary data.</text>
</comment>
<dbReference type="RefSeq" id="WP_126954694.1">
    <property type="nucleotide sequence ID" value="NZ_RZGR01000027.1"/>
</dbReference>
<evidence type="ECO:0000313" key="3">
    <source>
        <dbReference type="EMBL" id="RUQ84450.1"/>
    </source>
</evidence>
<dbReference type="EMBL" id="RZGR01000027">
    <property type="protein sequence ID" value="RUQ84450.1"/>
    <property type="molecule type" value="Genomic_DNA"/>
</dbReference>
<name>A0A3S0XFL2_9GAMM</name>
<gene>
    <name evidence="3" type="ORF">EKM59_08740</name>
</gene>
<protein>
    <submittedName>
        <fullName evidence="3">Alpha/beta hydrolase</fullName>
    </submittedName>
</protein>
<dbReference type="PANTHER" id="PTHR43798">
    <property type="entry name" value="MONOACYLGLYCEROL LIPASE"/>
    <property type="match status" value="1"/>
</dbReference>
<dbReference type="InterPro" id="IPR050266">
    <property type="entry name" value="AB_hydrolase_sf"/>
</dbReference>
<feature type="domain" description="AB hydrolase-1" evidence="2">
    <location>
        <begin position="28"/>
        <end position="264"/>
    </location>
</feature>
<dbReference type="AlphaFoldDB" id="A0A3S0XFL2"/>
<evidence type="ECO:0000259" key="2">
    <source>
        <dbReference type="Pfam" id="PF00561"/>
    </source>
</evidence>
<dbReference type="Pfam" id="PF00561">
    <property type="entry name" value="Abhydrolase_1"/>
    <property type="match status" value="1"/>
</dbReference>
<dbReference type="GO" id="GO:0016020">
    <property type="term" value="C:membrane"/>
    <property type="evidence" value="ECO:0007669"/>
    <property type="project" value="TreeGrafter"/>
</dbReference>
<dbReference type="GO" id="GO:0016787">
    <property type="term" value="F:hydrolase activity"/>
    <property type="evidence" value="ECO:0007669"/>
    <property type="project" value="UniProtKB-KW"/>
</dbReference>
<organism evidence="3 4">
    <name type="scientific">Legionella septentrionalis</name>
    <dbReference type="NCBI Taxonomy" id="2498109"/>
    <lineage>
        <taxon>Bacteria</taxon>
        <taxon>Pseudomonadati</taxon>
        <taxon>Pseudomonadota</taxon>
        <taxon>Gammaproteobacteria</taxon>
        <taxon>Legionellales</taxon>
        <taxon>Legionellaceae</taxon>
        <taxon>Legionella</taxon>
    </lineage>
</organism>
<keyword evidence="4" id="KW-1185">Reference proteome</keyword>
<dbReference type="Proteomes" id="UP000288012">
    <property type="component" value="Unassembled WGS sequence"/>
</dbReference>